<evidence type="ECO:0000313" key="9">
    <source>
        <dbReference type="EMBL" id="MBB6226494.1"/>
    </source>
</evidence>
<evidence type="ECO:0000259" key="7">
    <source>
        <dbReference type="Pfam" id="PF00920"/>
    </source>
</evidence>
<feature type="domain" description="Dihydroxy-acid/6-phosphogluconate dehydratase N-terminal" evidence="7">
    <location>
        <begin position="50"/>
        <end position="361"/>
    </location>
</feature>
<evidence type="ECO:0000256" key="4">
    <source>
        <dbReference type="ARBA" id="ARBA00023014"/>
    </source>
</evidence>
<feature type="region of interest" description="Disordered" evidence="6">
    <location>
        <begin position="489"/>
        <end position="510"/>
    </location>
</feature>
<dbReference type="InterPro" id="IPR037237">
    <property type="entry name" value="IlvD/EDD_N"/>
</dbReference>
<keyword evidence="3" id="KW-0408">Iron</keyword>
<evidence type="ECO:0000256" key="1">
    <source>
        <dbReference type="ARBA" id="ARBA00006486"/>
    </source>
</evidence>
<dbReference type="GO" id="GO:0046872">
    <property type="term" value="F:metal ion binding"/>
    <property type="evidence" value="ECO:0007669"/>
    <property type="project" value="UniProtKB-KW"/>
</dbReference>
<evidence type="ECO:0000256" key="2">
    <source>
        <dbReference type="ARBA" id="ARBA00022723"/>
    </source>
</evidence>
<keyword evidence="5 9" id="KW-0456">Lyase</keyword>
<dbReference type="Pfam" id="PF00920">
    <property type="entry name" value="ILVD_EDD_N"/>
    <property type="match status" value="1"/>
</dbReference>
<dbReference type="InterPro" id="IPR000581">
    <property type="entry name" value="ILV_EDD_N"/>
</dbReference>
<accession>A0A841L1N4</accession>
<dbReference type="PANTHER" id="PTHR43183">
    <property type="entry name" value="HYPOTHETICAL DIHYDROXYACID DEHYDRATASE (EUROFUNG)-RELATED"/>
    <property type="match status" value="1"/>
</dbReference>
<evidence type="ECO:0000256" key="3">
    <source>
        <dbReference type="ARBA" id="ARBA00023004"/>
    </source>
</evidence>
<keyword evidence="4" id="KW-0411">Iron-sulfur</keyword>
<evidence type="ECO:0000313" key="10">
    <source>
        <dbReference type="Proteomes" id="UP000538147"/>
    </source>
</evidence>
<dbReference type="InterPro" id="IPR052352">
    <property type="entry name" value="Sugar_Degrad_Dehydratases"/>
</dbReference>
<feature type="domain" description="Dihydroxy-acid/6-phosphogluconate dehydratase C-terminal" evidence="8">
    <location>
        <begin position="372"/>
        <end position="576"/>
    </location>
</feature>
<dbReference type="GO" id="GO:0051536">
    <property type="term" value="F:iron-sulfur cluster binding"/>
    <property type="evidence" value="ECO:0007669"/>
    <property type="project" value="UniProtKB-KW"/>
</dbReference>
<keyword evidence="10" id="KW-1185">Reference proteome</keyword>
<comment type="similarity">
    <text evidence="1">Belongs to the IlvD/Edd family.</text>
</comment>
<dbReference type="AlphaFoldDB" id="A0A841L1N4"/>
<dbReference type="Gene3D" id="3.50.30.80">
    <property type="entry name" value="IlvD/EDD C-terminal domain-like"/>
    <property type="match status" value="1"/>
</dbReference>
<dbReference type="SUPFAM" id="SSF52016">
    <property type="entry name" value="LeuD/IlvD-like"/>
    <property type="match status" value="1"/>
</dbReference>
<dbReference type="EC" id="4.2.1.9" evidence="9"/>
<comment type="caution">
    <text evidence="9">The sequence shown here is derived from an EMBL/GenBank/DDBJ whole genome shotgun (WGS) entry which is preliminary data.</text>
</comment>
<evidence type="ECO:0000256" key="6">
    <source>
        <dbReference type="SAM" id="MobiDB-lite"/>
    </source>
</evidence>
<dbReference type="SUPFAM" id="SSF143975">
    <property type="entry name" value="IlvD/EDD N-terminal domain-like"/>
    <property type="match status" value="1"/>
</dbReference>
<dbReference type="NCBIfam" id="NF009560">
    <property type="entry name" value="PRK13017.1"/>
    <property type="match status" value="1"/>
</dbReference>
<dbReference type="GO" id="GO:0004160">
    <property type="term" value="F:dihydroxy-acid dehydratase activity"/>
    <property type="evidence" value="ECO:0007669"/>
    <property type="project" value="UniProtKB-EC"/>
</dbReference>
<evidence type="ECO:0000259" key="8">
    <source>
        <dbReference type="Pfam" id="PF24877"/>
    </source>
</evidence>
<protein>
    <submittedName>
        <fullName evidence="9">Dihydroxy-acid dehydratase</fullName>
        <ecNumber evidence="9">4.2.1.9</ecNumber>
    </submittedName>
</protein>
<gene>
    <name evidence="9" type="ORF">FHS79_000651</name>
</gene>
<dbReference type="RefSeq" id="WP_184195323.1">
    <property type="nucleotide sequence ID" value="NZ_JACIIV010000004.1"/>
</dbReference>
<evidence type="ECO:0000256" key="5">
    <source>
        <dbReference type="ARBA" id="ARBA00023239"/>
    </source>
</evidence>
<dbReference type="Pfam" id="PF24877">
    <property type="entry name" value="ILV_EDD_C"/>
    <property type="match status" value="1"/>
</dbReference>
<proteinExistence type="inferred from homology"/>
<sequence>MNDESGKPATRRPLRSSDWFSNEARSDMTAVYLERFMNYGLTPEELRSGRPIIGIAQSGSDLSPCNRVHLQLASRIRDGIRDAGGIAMEFPVHPIFENCRRPTAALDRNLAYLGLVEILNAYPLDGVVLTTGCDKTTPSQLMAAATVDLPAIVLSGGPMLDGWFEGERVGSGAVIWKSRKRLAAGEISEEEFLDAACASATSVGHCNTMGTASTMNAIAEALGMSLPGCAAIPAAYKERGQFAYETGRRIVGMVETNLKPSAILTREAFLDAIAVTAAIGGSTNAQPHITAMARHAGINLVVDDWRKAQDIPLLVNMQPAGKYLSEHFYRAGGVPAVMAELAAAGRLHGERMSVTGRSIAANIAGRHSTMPDVILPYAEPLAHNAGLVPMSGNLFDFALMKVSVISEQFRARYLAREGAEGIFEGRAIVFEGGDDYHHRINDPALAIDEDCILVMRGAGPIGWPGSAEVVNMQPPDALLKRGINSLPTLGDGRQSGTSDSPSIVHASPESAAGGGLAWLRTGDRLRIDLNTGRCDALLSDDEIAARKADLPPPVPGSNTPWEALYRAHVGPLSTGAVFEFAVKFQRISDTLPRHNH</sequence>
<dbReference type="NCBIfam" id="NF004784">
    <property type="entry name" value="PRK06131.1"/>
    <property type="match status" value="1"/>
</dbReference>
<reference evidence="9 10" key="1">
    <citation type="submission" date="2020-08" db="EMBL/GenBank/DDBJ databases">
        <title>Genomic Encyclopedia of Type Strains, Phase IV (KMG-IV): sequencing the most valuable type-strain genomes for metagenomic binning, comparative biology and taxonomic classification.</title>
        <authorList>
            <person name="Goeker M."/>
        </authorList>
    </citation>
    <scope>NUCLEOTIDE SEQUENCE [LARGE SCALE GENOMIC DNA]</scope>
    <source>
        <strain evidence="9 10">DSM 102189</strain>
    </source>
</reference>
<organism evidence="9 10">
    <name type="scientific">Polymorphobacter multimanifer</name>
    <dbReference type="NCBI Taxonomy" id="1070431"/>
    <lineage>
        <taxon>Bacteria</taxon>
        <taxon>Pseudomonadati</taxon>
        <taxon>Pseudomonadota</taxon>
        <taxon>Alphaproteobacteria</taxon>
        <taxon>Sphingomonadales</taxon>
        <taxon>Sphingosinicellaceae</taxon>
        <taxon>Polymorphobacter</taxon>
    </lineage>
</organism>
<dbReference type="InterPro" id="IPR042096">
    <property type="entry name" value="Dihydro-acid_dehy_C"/>
</dbReference>
<dbReference type="Proteomes" id="UP000538147">
    <property type="component" value="Unassembled WGS sequence"/>
</dbReference>
<dbReference type="PANTHER" id="PTHR43183:SF1">
    <property type="entry name" value="HYPOTHETICAL DIHYDROXY-ACID DEHYDRATASE (EUROFUNG)-RELATED"/>
    <property type="match status" value="1"/>
</dbReference>
<keyword evidence="2" id="KW-0479">Metal-binding</keyword>
<dbReference type="EMBL" id="JACIIV010000004">
    <property type="protein sequence ID" value="MBB6226494.1"/>
    <property type="molecule type" value="Genomic_DNA"/>
</dbReference>
<name>A0A841L1N4_9SPHN</name>
<dbReference type="InterPro" id="IPR056740">
    <property type="entry name" value="ILV_EDD_C"/>
</dbReference>